<sequence length="210" mass="24074">MKVGKPTYDTVNKVYTCNITDGFRLTSIKERSETPTFTPPLESFETSEDLRKTICETLLQSTKGWFSKPLTPDWLLPRISFSIPTTDLELFDGTLAWEPARLVISKENFLFEFDIVLKEQAEHIVIAFEEEKEEDSIPLSSSEPLPIGPTRRQLQKQRVLYARQKAAKALFVAESLTHTYVKEYGDDTDWEVDSDSDSPSEETKPWTSKL</sequence>
<name>A0A6C0DP37_9ZZZZ</name>
<accession>A0A6C0DP37</accession>
<feature type="compositionally biased region" description="Acidic residues" evidence="1">
    <location>
        <begin position="187"/>
        <end position="200"/>
    </location>
</feature>
<dbReference type="AlphaFoldDB" id="A0A6C0DP37"/>
<evidence type="ECO:0000313" key="2">
    <source>
        <dbReference type="EMBL" id="QHT18303.1"/>
    </source>
</evidence>
<protein>
    <submittedName>
        <fullName evidence="2">Uncharacterized protein</fullName>
    </submittedName>
</protein>
<reference evidence="2" key="1">
    <citation type="journal article" date="2020" name="Nature">
        <title>Giant virus diversity and host interactions through global metagenomics.</title>
        <authorList>
            <person name="Schulz F."/>
            <person name="Roux S."/>
            <person name="Paez-Espino D."/>
            <person name="Jungbluth S."/>
            <person name="Walsh D.A."/>
            <person name="Denef V.J."/>
            <person name="McMahon K.D."/>
            <person name="Konstantinidis K.T."/>
            <person name="Eloe-Fadrosh E.A."/>
            <person name="Kyrpides N.C."/>
            <person name="Woyke T."/>
        </authorList>
    </citation>
    <scope>NUCLEOTIDE SEQUENCE</scope>
    <source>
        <strain evidence="2">GVMAG-M-3300023174-46</strain>
    </source>
</reference>
<proteinExistence type="predicted"/>
<feature type="region of interest" description="Disordered" evidence="1">
    <location>
        <begin position="187"/>
        <end position="210"/>
    </location>
</feature>
<dbReference type="EMBL" id="MN739654">
    <property type="protein sequence ID" value="QHT18303.1"/>
    <property type="molecule type" value="Genomic_DNA"/>
</dbReference>
<evidence type="ECO:0000256" key="1">
    <source>
        <dbReference type="SAM" id="MobiDB-lite"/>
    </source>
</evidence>
<organism evidence="2">
    <name type="scientific">viral metagenome</name>
    <dbReference type="NCBI Taxonomy" id="1070528"/>
    <lineage>
        <taxon>unclassified sequences</taxon>
        <taxon>metagenomes</taxon>
        <taxon>organismal metagenomes</taxon>
    </lineage>
</organism>